<dbReference type="InterPro" id="IPR036502">
    <property type="entry name" value="NiSOD_sf"/>
</dbReference>
<dbReference type="GO" id="GO:0004784">
    <property type="term" value="F:superoxide dismutase activity"/>
    <property type="evidence" value="ECO:0007669"/>
    <property type="project" value="InterPro"/>
</dbReference>
<dbReference type="InterPro" id="IPR014123">
    <property type="entry name" value="Superoxide_dismutase_Ni-type"/>
</dbReference>
<dbReference type="EMBL" id="MFBD01000046">
    <property type="protein sequence ID" value="OGD87555.1"/>
    <property type="molecule type" value="Genomic_DNA"/>
</dbReference>
<dbReference type="NCBIfam" id="TIGR02753">
    <property type="entry name" value="sodN"/>
    <property type="match status" value="1"/>
</dbReference>
<gene>
    <name evidence="1" type="ORF">A3D04_04710</name>
</gene>
<organism evidence="1 2">
    <name type="scientific">Candidatus Curtissbacteria bacterium RIFCSPHIGHO2_02_FULL_40_16b</name>
    <dbReference type="NCBI Taxonomy" id="1797714"/>
    <lineage>
        <taxon>Bacteria</taxon>
        <taxon>Candidatus Curtissiibacteriota</taxon>
    </lineage>
</organism>
<sequence>MKFALRFLDRIFSPKTAYAHCDIPCGIYDPKAAQIAAQTVVKMVEKIQSFDNKTATVADRNLFVRAVWTKEQHAQKCKDELLILWTDFFKEEHLEMFPNLHETFWQAAKLCSINKQTVDMKSAKKLEGTVNEIAKIFNKVKAASKK</sequence>
<accession>A0A1F5G6W1</accession>
<evidence type="ECO:0000313" key="2">
    <source>
        <dbReference type="Proteomes" id="UP000177369"/>
    </source>
</evidence>
<dbReference type="STRING" id="1797714.A3D04_04710"/>
<dbReference type="Proteomes" id="UP000177369">
    <property type="component" value="Unassembled WGS sequence"/>
</dbReference>
<dbReference type="AlphaFoldDB" id="A0A1F5G6W1"/>
<dbReference type="Pfam" id="PF09055">
    <property type="entry name" value="Sod_Ni"/>
    <property type="match status" value="1"/>
</dbReference>
<proteinExistence type="predicted"/>
<dbReference type="Gene3D" id="1.20.120.400">
    <property type="entry name" value="Nickel-containing superoxide dismutase"/>
    <property type="match status" value="1"/>
</dbReference>
<evidence type="ECO:0000313" key="1">
    <source>
        <dbReference type="EMBL" id="OGD87555.1"/>
    </source>
</evidence>
<protein>
    <submittedName>
        <fullName evidence="1">Superoxide dismutase, Ni</fullName>
    </submittedName>
</protein>
<comment type="caution">
    <text evidence="1">The sequence shown here is derived from an EMBL/GenBank/DDBJ whole genome shotgun (WGS) entry which is preliminary data.</text>
</comment>
<dbReference type="SUPFAM" id="SSF109770">
    <property type="entry name" value="Nickel-containing superoxide dismutase, NiSOD"/>
    <property type="match status" value="1"/>
</dbReference>
<dbReference type="GO" id="GO:0016151">
    <property type="term" value="F:nickel cation binding"/>
    <property type="evidence" value="ECO:0007669"/>
    <property type="project" value="InterPro"/>
</dbReference>
<reference evidence="1 2" key="1">
    <citation type="journal article" date="2016" name="Nat. Commun.">
        <title>Thousands of microbial genomes shed light on interconnected biogeochemical processes in an aquifer system.</title>
        <authorList>
            <person name="Anantharaman K."/>
            <person name="Brown C.T."/>
            <person name="Hug L.A."/>
            <person name="Sharon I."/>
            <person name="Castelle C.J."/>
            <person name="Probst A.J."/>
            <person name="Thomas B.C."/>
            <person name="Singh A."/>
            <person name="Wilkins M.J."/>
            <person name="Karaoz U."/>
            <person name="Brodie E.L."/>
            <person name="Williams K.H."/>
            <person name="Hubbard S.S."/>
            <person name="Banfield J.F."/>
        </authorList>
    </citation>
    <scope>NUCLEOTIDE SEQUENCE [LARGE SCALE GENOMIC DNA]</scope>
</reference>
<name>A0A1F5G6W1_9BACT</name>